<evidence type="ECO:0000256" key="1">
    <source>
        <dbReference type="ARBA" id="ARBA00022490"/>
    </source>
</evidence>
<protein>
    <submittedName>
        <fullName evidence="6">DUF615 domain-containing protein</fullName>
    </submittedName>
</protein>
<dbReference type="GO" id="GO:0019843">
    <property type="term" value="F:rRNA binding"/>
    <property type="evidence" value="ECO:0007669"/>
    <property type="project" value="UniProtKB-KW"/>
</dbReference>
<evidence type="ECO:0000313" key="6">
    <source>
        <dbReference type="EMBL" id="MCA9727754.1"/>
    </source>
</evidence>
<evidence type="ECO:0000256" key="4">
    <source>
        <dbReference type="ARBA" id="ARBA00022884"/>
    </source>
</evidence>
<reference evidence="6" key="1">
    <citation type="submission" date="2020-04" db="EMBL/GenBank/DDBJ databases">
        <authorList>
            <person name="Zhang T."/>
        </authorList>
    </citation>
    <scope>NUCLEOTIDE SEQUENCE</scope>
    <source>
        <strain evidence="6">HKST-UBA01</strain>
    </source>
</reference>
<dbReference type="PANTHER" id="PTHR38101">
    <property type="entry name" value="UPF0307 PROTEIN YJGA"/>
    <property type="match status" value="1"/>
</dbReference>
<dbReference type="CDD" id="cd16331">
    <property type="entry name" value="YjgA-like"/>
    <property type="match status" value="1"/>
</dbReference>
<dbReference type="InterPro" id="IPR023153">
    <property type="entry name" value="DarP_sf"/>
</dbReference>
<keyword evidence="4" id="KW-0694">RNA-binding</keyword>
<feature type="region of interest" description="Disordered" evidence="5">
    <location>
        <begin position="178"/>
        <end position="210"/>
    </location>
</feature>
<reference evidence="6" key="2">
    <citation type="journal article" date="2021" name="Microbiome">
        <title>Successional dynamics and alternative stable states in a saline activated sludge microbial community over 9 years.</title>
        <authorList>
            <person name="Wang Y."/>
            <person name="Ye J."/>
            <person name="Ju F."/>
            <person name="Liu L."/>
            <person name="Boyd J.A."/>
            <person name="Deng Y."/>
            <person name="Parks D.H."/>
            <person name="Jiang X."/>
            <person name="Yin X."/>
            <person name="Woodcroft B.J."/>
            <person name="Tyson G.W."/>
            <person name="Hugenholtz P."/>
            <person name="Polz M.F."/>
            <person name="Zhang T."/>
        </authorList>
    </citation>
    <scope>NUCLEOTIDE SEQUENCE</scope>
    <source>
        <strain evidence="6">HKST-UBA01</strain>
    </source>
</reference>
<evidence type="ECO:0000256" key="2">
    <source>
        <dbReference type="ARBA" id="ARBA00022517"/>
    </source>
</evidence>
<name>A0A956RQM0_UNCEI</name>
<keyword evidence="2" id="KW-0690">Ribosome biogenesis</keyword>
<dbReference type="InterPro" id="IPR006839">
    <property type="entry name" value="DarP"/>
</dbReference>
<feature type="region of interest" description="Disordered" evidence="5">
    <location>
        <begin position="1"/>
        <end position="24"/>
    </location>
</feature>
<keyword evidence="1" id="KW-0963">Cytoplasm</keyword>
<evidence type="ECO:0000256" key="3">
    <source>
        <dbReference type="ARBA" id="ARBA00022730"/>
    </source>
</evidence>
<comment type="caution">
    <text evidence="6">The sequence shown here is derived from an EMBL/GenBank/DDBJ whole genome shotgun (WGS) entry which is preliminary data.</text>
</comment>
<dbReference type="GO" id="GO:0005829">
    <property type="term" value="C:cytosol"/>
    <property type="evidence" value="ECO:0007669"/>
    <property type="project" value="TreeGrafter"/>
</dbReference>
<proteinExistence type="predicted"/>
<dbReference type="AlphaFoldDB" id="A0A956RQM0"/>
<dbReference type="PANTHER" id="PTHR38101:SF1">
    <property type="entry name" value="UPF0307 PROTEIN YJGA"/>
    <property type="match status" value="1"/>
</dbReference>
<organism evidence="6 7">
    <name type="scientific">Eiseniibacteriota bacterium</name>
    <dbReference type="NCBI Taxonomy" id="2212470"/>
    <lineage>
        <taxon>Bacteria</taxon>
        <taxon>Candidatus Eiseniibacteriota</taxon>
    </lineage>
</organism>
<dbReference type="EMBL" id="JAGQHR010000230">
    <property type="protein sequence ID" value="MCA9727754.1"/>
    <property type="molecule type" value="Genomic_DNA"/>
</dbReference>
<dbReference type="Proteomes" id="UP000697710">
    <property type="component" value="Unassembled WGS sequence"/>
</dbReference>
<accession>A0A956RQM0</accession>
<feature type="compositionally biased region" description="Basic and acidic residues" evidence="5">
    <location>
        <begin position="12"/>
        <end position="22"/>
    </location>
</feature>
<dbReference type="SUPFAM" id="SSF158710">
    <property type="entry name" value="PSPTO4464-like"/>
    <property type="match status" value="1"/>
</dbReference>
<evidence type="ECO:0000313" key="7">
    <source>
        <dbReference type="Proteomes" id="UP000697710"/>
    </source>
</evidence>
<dbReference type="GO" id="GO:0042254">
    <property type="term" value="P:ribosome biogenesis"/>
    <property type="evidence" value="ECO:0007669"/>
    <property type="project" value="UniProtKB-KW"/>
</dbReference>
<dbReference type="Pfam" id="PF04751">
    <property type="entry name" value="DarP"/>
    <property type="match status" value="1"/>
</dbReference>
<sequence>MESIPKSRAQRRRDDQPRHDLAGKLVQVPVPKLARLPLDDELRDAVTFAAARTEHGARRRAIRHLATVLRTLDEDSFVALEQAVDSLGTNGGAVVTPVGTAGAGASSGVTPGLLVGEDSSLGADPAVEGWIANLLADEAGTLTRARESFPAVDLTRLRQLVRNWRREAQANEVLRSAAAKSATAAAPGRSPEAGGPESVAKTKPNLKPKHRARTRLIGYLNELMSMDHRGRGE</sequence>
<keyword evidence="3" id="KW-0699">rRNA-binding</keyword>
<evidence type="ECO:0000256" key="5">
    <source>
        <dbReference type="SAM" id="MobiDB-lite"/>
    </source>
</evidence>
<dbReference type="Gene3D" id="1.10.60.30">
    <property type="entry name" value="PSPTO4464-like domains"/>
    <property type="match status" value="2"/>
</dbReference>
<gene>
    <name evidence="6" type="ORF">KC729_08735</name>
</gene>